<evidence type="ECO:0000313" key="2">
    <source>
        <dbReference type="Proteomes" id="UP000006320"/>
    </source>
</evidence>
<dbReference type="AlphaFoldDB" id="A0AAV3UU85"/>
<accession>A0AAV3UU85</accession>
<protein>
    <recommendedName>
        <fullName evidence="3">Transposase</fullName>
    </recommendedName>
</protein>
<proteinExistence type="predicted"/>
<sequence>MKNNGFNGFCWLFRLAKINTILDLSHVAHMLTNCINTI</sequence>
<evidence type="ECO:0000313" key="1">
    <source>
        <dbReference type="EMBL" id="GAC08621.1"/>
    </source>
</evidence>
<dbReference type="EMBL" id="BAEM01000007">
    <property type="protein sequence ID" value="GAC08621.1"/>
    <property type="molecule type" value="Genomic_DNA"/>
</dbReference>
<reference evidence="1 2" key="1">
    <citation type="journal article" date="2017" name="Antonie Van Leeuwenhoek">
        <title>Rhizobium rhizosphaerae sp. nov., a novel species isolated from rice rhizosphere.</title>
        <authorList>
            <person name="Zhao J.J."/>
            <person name="Zhang J."/>
            <person name="Zhang R.J."/>
            <person name="Zhang C.W."/>
            <person name="Yin H.Q."/>
            <person name="Zhang X.X."/>
        </authorList>
    </citation>
    <scope>NUCLEOTIDE SEQUENCE [LARGE SCALE GENOMIC DNA]</scope>
    <source>
        <strain evidence="1 2">S18K6</strain>
    </source>
</reference>
<evidence type="ECO:0008006" key="3">
    <source>
        <dbReference type="Google" id="ProtNLM"/>
    </source>
</evidence>
<organism evidence="1 2">
    <name type="scientific">Paraglaciecola chathamensis S18K6</name>
    <dbReference type="NCBI Taxonomy" id="1127672"/>
    <lineage>
        <taxon>Bacteria</taxon>
        <taxon>Pseudomonadati</taxon>
        <taxon>Pseudomonadota</taxon>
        <taxon>Gammaproteobacteria</taxon>
        <taxon>Alteromonadales</taxon>
        <taxon>Alteromonadaceae</taxon>
        <taxon>Paraglaciecola</taxon>
    </lineage>
</organism>
<gene>
    <name evidence="1" type="ORF">GCHA_0658</name>
</gene>
<dbReference type="Proteomes" id="UP000006320">
    <property type="component" value="Unassembled WGS sequence"/>
</dbReference>
<comment type="caution">
    <text evidence="1">The sequence shown here is derived from an EMBL/GenBank/DDBJ whole genome shotgun (WGS) entry which is preliminary data.</text>
</comment>
<name>A0AAV3UU85_9ALTE</name>